<feature type="transmembrane region" description="Helical" evidence="6">
    <location>
        <begin position="151"/>
        <end position="174"/>
    </location>
</feature>
<keyword evidence="2 6" id="KW-1003">Cell membrane</keyword>
<evidence type="ECO:0000256" key="2">
    <source>
        <dbReference type="ARBA" id="ARBA00022475"/>
    </source>
</evidence>
<evidence type="ECO:0000259" key="7">
    <source>
        <dbReference type="Pfam" id="PF02687"/>
    </source>
</evidence>
<dbReference type="PIRSF" id="PIRSF018968">
    <property type="entry name" value="ABC_permease_BceB"/>
    <property type="match status" value="1"/>
</dbReference>
<comment type="caution">
    <text evidence="8">The sequence shown here is derived from an EMBL/GenBank/DDBJ whole genome shotgun (WGS) entry which is preliminary data.</text>
</comment>
<dbReference type="InterPro" id="IPR052536">
    <property type="entry name" value="ABC-4_Integral_Memb_Prot"/>
</dbReference>
<dbReference type="PANTHER" id="PTHR46795">
    <property type="entry name" value="ABC TRANSPORTER PERMEASE-RELATED-RELATED"/>
    <property type="match status" value="1"/>
</dbReference>
<feature type="transmembrane region" description="Helical" evidence="6">
    <location>
        <begin position="297"/>
        <end position="319"/>
    </location>
</feature>
<dbReference type="PANTHER" id="PTHR46795:SF3">
    <property type="entry name" value="ABC TRANSPORTER PERMEASE"/>
    <property type="match status" value="1"/>
</dbReference>
<evidence type="ECO:0000313" key="8">
    <source>
        <dbReference type="EMBL" id="PHD74599.1"/>
    </source>
</evidence>
<evidence type="ECO:0000313" key="9">
    <source>
        <dbReference type="Proteomes" id="UP000225997"/>
    </source>
</evidence>
<keyword evidence="6" id="KW-0813">Transport</keyword>
<sequence length="658" mass="74126">MTLSSMAIRNLQRNFKGHFVYFASMIFSIMIYFVFKTLQYSSQVEQATSAGMPIGQGIGELFKVSSVVLIIFVAIFMIYSNEFFIRKRKKEVGLYSLLGIRKKQIASMLFVENMLMSLFALLIGMGIGGLLSKVSLQLLVYVTGLELNMHMEMPLAAVMDTIIIFLLIISYTSLQGYRVMYRFPLIELFSAERQGEAMPKGSVPKAVSSIFLISSGYFFALMFMKTVQHTGLGATGALPIALYILMATVLGTFLLFQSFTVFVLQKVSNRKSSFYNGINIITTSQLLYRIKGNAKSLAIIAVLSAVTLTAVNNAFIMYYNTFKNAKDNAPYSYSYEKQNEALDTKVNKILEKEKQIHPVMKQFEMEMIPWKGDSKEPYQLMSVSTFNKVAKLENKSFLTLANDEAFVIEGNTSVDPSSTEHYFTNRKDTLTFHQEKHELKIKGATVQRITNFGELVLVIPDQLYNQAKQIGELRIVKNISVKDENDSAVLTEKLQKIMPMPVTNPTSSGPELPNFESFYMQYHMGLMMNGLFIFCGFFLGLVFLLATGSIIYFKQVAEAHADRERYTILQKVGVTKTEVKRTIAKQMGFIFSIPLFVGICHSIVATLGVKEVLGSSLLGGNPMFFTPLIISTGVYSLIYVVYYFLTVHSYYKIVSVKE</sequence>
<feature type="transmembrane region" description="Helical" evidence="6">
    <location>
        <begin position="624"/>
        <end position="645"/>
    </location>
</feature>
<name>A0A2B5X1C5_9BACI</name>
<dbReference type="Pfam" id="PF02687">
    <property type="entry name" value="FtsX"/>
    <property type="match status" value="1"/>
</dbReference>
<dbReference type="Proteomes" id="UP000225997">
    <property type="component" value="Unassembled WGS sequence"/>
</dbReference>
<reference evidence="8 9" key="1">
    <citation type="submission" date="2017-09" db="EMBL/GenBank/DDBJ databases">
        <title>Large-scale bioinformatics analysis of Bacillus genomes uncovers conserved roles of natural products in bacterial physiology.</title>
        <authorList>
            <consortium name="Agbiome Team Llc"/>
            <person name="Bleich R.M."/>
            <person name="Grubbs K.J."/>
            <person name="Santa Maria K.C."/>
            <person name="Allen S.E."/>
            <person name="Farag S."/>
            <person name="Shank E.A."/>
            <person name="Bowers A."/>
        </authorList>
    </citation>
    <scope>NUCLEOTIDE SEQUENCE [LARGE SCALE GENOMIC DNA]</scope>
    <source>
        <strain evidence="8 9">AFS044250</strain>
    </source>
</reference>
<evidence type="ECO:0000256" key="6">
    <source>
        <dbReference type="PIRNR" id="PIRNR018968"/>
    </source>
</evidence>
<feature type="transmembrane region" description="Helical" evidence="6">
    <location>
        <begin position="236"/>
        <end position="264"/>
    </location>
</feature>
<evidence type="ECO:0000256" key="5">
    <source>
        <dbReference type="ARBA" id="ARBA00023136"/>
    </source>
</evidence>
<keyword evidence="4 6" id="KW-1133">Transmembrane helix</keyword>
<feature type="transmembrane region" description="Helical" evidence="6">
    <location>
        <begin position="20"/>
        <end position="41"/>
    </location>
</feature>
<feature type="transmembrane region" description="Helical" evidence="6">
    <location>
        <begin position="61"/>
        <end position="84"/>
    </location>
</feature>
<dbReference type="AlphaFoldDB" id="A0A2B5X1C5"/>
<keyword evidence="3 6" id="KW-0812">Transmembrane</keyword>
<feature type="transmembrane region" description="Helical" evidence="6">
    <location>
        <begin position="589"/>
        <end position="609"/>
    </location>
</feature>
<keyword evidence="5 6" id="KW-0472">Membrane</keyword>
<evidence type="ECO:0000256" key="1">
    <source>
        <dbReference type="ARBA" id="ARBA00004651"/>
    </source>
</evidence>
<evidence type="ECO:0000256" key="4">
    <source>
        <dbReference type="ARBA" id="ARBA00022989"/>
    </source>
</evidence>
<dbReference type="InterPro" id="IPR027022">
    <property type="entry name" value="ABC_permease_BceB-typ"/>
</dbReference>
<dbReference type="GO" id="GO:0055085">
    <property type="term" value="P:transmembrane transport"/>
    <property type="evidence" value="ECO:0007669"/>
    <property type="project" value="UniProtKB-UniRule"/>
</dbReference>
<proteinExistence type="inferred from homology"/>
<feature type="transmembrane region" description="Helical" evidence="6">
    <location>
        <begin position="105"/>
        <end position="131"/>
    </location>
</feature>
<evidence type="ECO:0000256" key="3">
    <source>
        <dbReference type="ARBA" id="ARBA00022692"/>
    </source>
</evidence>
<comment type="subcellular location">
    <subcellularLocation>
        <location evidence="1 6">Cell membrane</location>
        <topology evidence="1 6">Multi-pass membrane protein</topology>
    </subcellularLocation>
</comment>
<accession>A0A2B5X1C5</accession>
<feature type="transmembrane region" description="Helical" evidence="6">
    <location>
        <begin position="531"/>
        <end position="553"/>
    </location>
</feature>
<dbReference type="GO" id="GO:0005886">
    <property type="term" value="C:plasma membrane"/>
    <property type="evidence" value="ECO:0007669"/>
    <property type="project" value="UniProtKB-SubCell"/>
</dbReference>
<gene>
    <name evidence="8" type="ORF">COF40_01470</name>
</gene>
<dbReference type="EMBL" id="NUSQ01000007">
    <property type="protein sequence ID" value="PHD74599.1"/>
    <property type="molecule type" value="Genomic_DNA"/>
</dbReference>
<organism evidence="8 9">
    <name type="scientific">Bacillus toyonensis</name>
    <dbReference type="NCBI Taxonomy" id="155322"/>
    <lineage>
        <taxon>Bacteria</taxon>
        <taxon>Bacillati</taxon>
        <taxon>Bacillota</taxon>
        <taxon>Bacilli</taxon>
        <taxon>Bacillales</taxon>
        <taxon>Bacillaceae</taxon>
        <taxon>Bacillus</taxon>
        <taxon>Bacillus cereus group</taxon>
    </lineage>
</organism>
<dbReference type="InterPro" id="IPR003838">
    <property type="entry name" value="ABC3_permease_C"/>
</dbReference>
<dbReference type="RefSeq" id="WP_100064315.1">
    <property type="nucleotide sequence ID" value="NZ_NUSQ01000007.1"/>
</dbReference>
<feature type="domain" description="ABC3 transporter permease C-terminal" evidence="7">
    <location>
        <begin position="65"/>
        <end position="171"/>
    </location>
</feature>
<feature type="transmembrane region" description="Helical" evidence="6">
    <location>
        <begin position="206"/>
        <end position="224"/>
    </location>
</feature>
<protein>
    <submittedName>
        <fullName evidence="8">ABC transporter permease</fullName>
    </submittedName>
</protein>
<comment type="similarity">
    <text evidence="6">Belongs to the ABC-4 integral membrane protein family.</text>
</comment>